<gene>
    <name evidence="1" type="ORF">FOYG_17300</name>
</gene>
<evidence type="ECO:0000313" key="2">
    <source>
        <dbReference type="Proteomes" id="UP000030753"/>
    </source>
</evidence>
<proteinExistence type="predicted"/>
<evidence type="ECO:0000313" key="1">
    <source>
        <dbReference type="EMBL" id="EWY79554.1"/>
    </source>
</evidence>
<organism evidence="1 2">
    <name type="scientific">Fusarium oxysporum NRRL 32931</name>
    <dbReference type="NCBI Taxonomy" id="660029"/>
    <lineage>
        <taxon>Eukaryota</taxon>
        <taxon>Fungi</taxon>
        <taxon>Dikarya</taxon>
        <taxon>Ascomycota</taxon>
        <taxon>Pezizomycotina</taxon>
        <taxon>Sordariomycetes</taxon>
        <taxon>Hypocreomycetidae</taxon>
        <taxon>Hypocreales</taxon>
        <taxon>Nectriaceae</taxon>
        <taxon>Fusarium</taxon>
        <taxon>Fusarium oxysporum species complex</taxon>
    </lineage>
</organism>
<dbReference type="EMBL" id="JH717861">
    <property type="protein sequence ID" value="EWY79554.1"/>
    <property type="molecule type" value="Genomic_DNA"/>
</dbReference>
<dbReference type="Proteomes" id="UP000030753">
    <property type="component" value="Unassembled WGS sequence"/>
</dbReference>
<protein>
    <submittedName>
        <fullName evidence="1">Uncharacterized protein</fullName>
    </submittedName>
</protein>
<name>W9HEX1_FUSOX</name>
<dbReference type="AlphaFoldDB" id="W9HEX1"/>
<reference evidence="1 2" key="1">
    <citation type="submission" date="2011-06" db="EMBL/GenBank/DDBJ databases">
        <title>The Genome Sequence of Fusarium oxysporum FOSC 3-a.</title>
        <authorList>
            <consortium name="The Broad Institute Genome Sequencing Platform"/>
            <person name="Ma L.-J."/>
            <person name="Gale L.R."/>
            <person name="Schwartz D.C."/>
            <person name="Zhou S."/>
            <person name="Corby-Kistler H."/>
            <person name="Young S.K."/>
            <person name="Zeng Q."/>
            <person name="Gargeya S."/>
            <person name="Fitzgerald M."/>
            <person name="Haas B."/>
            <person name="Abouelleil A."/>
            <person name="Alvarado L."/>
            <person name="Arachchi H.M."/>
            <person name="Berlin A."/>
            <person name="Brown A."/>
            <person name="Chapman S.B."/>
            <person name="Chen Z."/>
            <person name="Dunbar C."/>
            <person name="Freedman E."/>
            <person name="Gearin G."/>
            <person name="Gellesch M."/>
            <person name="Goldberg J."/>
            <person name="Griggs A."/>
            <person name="Gujja S."/>
            <person name="Heiman D."/>
            <person name="Howarth C."/>
            <person name="Larson L."/>
            <person name="Lui A."/>
            <person name="MacDonald P.J.P."/>
            <person name="Mehta T."/>
            <person name="Montmayeur A."/>
            <person name="Murphy C."/>
            <person name="Neiman D."/>
            <person name="Pearson M."/>
            <person name="Priest M."/>
            <person name="Roberts A."/>
            <person name="Saif S."/>
            <person name="Shea T."/>
            <person name="Shenoy N."/>
            <person name="Sisk P."/>
            <person name="Stolte C."/>
            <person name="Sykes S."/>
            <person name="Wortman J."/>
            <person name="Nusbaum C."/>
            <person name="Birren B."/>
        </authorList>
    </citation>
    <scope>NUCLEOTIDE SEQUENCE [LARGE SCALE GENOMIC DNA]</scope>
    <source>
        <strain evidence="2">FOSC 3-a</strain>
    </source>
</reference>
<sequence>MDDAVRISAERFRSIYERGFKTWARLHADIEEKSRLPALSVAIQDICQQHPVLSRNIRLKNDQRGVFATGESIWSSHGTKCAYAMPPFRQPVSIRVAVKKPVSLSISESTEGQNAVLSCFIRDQDYLSVLMLAWAYILSARWTEIMPGTCSLTYTESQATTHQDTTQYQDEGNLVSVQLGDVSPQEARWWAAILAPGQGWQANVAYEQQTSLAPWSIRLQQSFGFLLLHTTDSVSSIYSAATFSDATHYLNRFCARHNVSDQSQAALASVLLLPSMGSLRSLRLPTPSSRMGVPHITPGPSEEKSNDDYIHKSHRIDKLLTLSCNTRGIRPLLLSVFYEPRIECNAVTPWLQGTLAAIKHVAGNNSYVVGRLCMERSPRVAFLWLGCIILDLQDKLLQEVHFGQIPIDLHSAAWSGTIQSFIQQRVSNPLVTDGSISRADECRLLFLSQSDRRVRIPVCQWKPFGKTPVENVDIEVRVHQQCEDHWLQYEGINWECEDGNLEFLSSQKAGSQGMSGKPSMQETGNACTTAICYEEMARDREAISENATRSIFGWLRPDGYAQGEQDIWKHEWFDMSESDEDDIRDDETTSDASARLSPRVESWVLDTKTSTSAPQASRTHSLVSQLQAHQKQVDKKIDAISSSASLSERDVAELTQLKETKECLRQCMGIVADADEAWDERRNVLEDVTMDDSIYDGSVSTITDLVVARSPNSSCRTRYSDGQISDKSYQRLMGNLSQLSSKNVESDGRRRGVTEMHGDVLGPMSCGGIGAGVEPFGNADSG</sequence>
<accession>W9HEX1</accession>
<dbReference type="HOGENOM" id="CLU_013935_0_1_1"/>
<dbReference type="OrthoDB" id="3549294at2759"/>